<proteinExistence type="predicted"/>
<evidence type="ECO:0000256" key="1">
    <source>
        <dbReference type="SAM" id="MobiDB-lite"/>
    </source>
</evidence>
<dbReference type="PANTHER" id="PTHR35731">
    <property type="entry name" value="8-AMINO-7-OXONONANOATE SYNTHASE"/>
    <property type="match status" value="1"/>
</dbReference>
<dbReference type="EMBL" id="BLLF01000339">
    <property type="protein sequence ID" value="GFH10719.1"/>
    <property type="molecule type" value="Genomic_DNA"/>
</dbReference>
<organism evidence="2 3">
    <name type="scientific">Haematococcus lacustris</name>
    <name type="common">Green alga</name>
    <name type="synonym">Haematococcus pluvialis</name>
    <dbReference type="NCBI Taxonomy" id="44745"/>
    <lineage>
        <taxon>Eukaryota</taxon>
        <taxon>Viridiplantae</taxon>
        <taxon>Chlorophyta</taxon>
        <taxon>core chlorophytes</taxon>
        <taxon>Chlorophyceae</taxon>
        <taxon>CS clade</taxon>
        <taxon>Chlamydomonadales</taxon>
        <taxon>Haematococcaceae</taxon>
        <taxon>Haematococcus</taxon>
    </lineage>
</organism>
<gene>
    <name evidence="2" type="ORF">HaLaN_06082</name>
</gene>
<accession>A0A699YW56</accession>
<dbReference type="AlphaFoldDB" id="A0A699YW56"/>
<evidence type="ECO:0000313" key="3">
    <source>
        <dbReference type="Proteomes" id="UP000485058"/>
    </source>
</evidence>
<dbReference type="PANTHER" id="PTHR35731:SF1">
    <property type="entry name" value="8-AMINO-7-OXONONANOATE SYNTHASE"/>
    <property type="match status" value="1"/>
</dbReference>
<reference evidence="2 3" key="1">
    <citation type="submission" date="2020-02" db="EMBL/GenBank/DDBJ databases">
        <title>Draft genome sequence of Haematococcus lacustris strain NIES-144.</title>
        <authorList>
            <person name="Morimoto D."/>
            <person name="Nakagawa S."/>
            <person name="Yoshida T."/>
            <person name="Sawayama S."/>
        </authorList>
    </citation>
    <scope>NUCLEOTIDE SEQUENCE [LARGE SCALE GENOMIC DNA]</scope>
    <source>
        <strain evidence="2 3">NIES-144</strain>
    </source>
</reference>
<name>A0A699YW56_HAELA</name>
<keyword evidence="3" id="KW-1185">Reference proteome</keyword>
<comment type="caution">
    <text evidence="2">The sequence shown here is derived from an EMBL/GenBank/DDBJ whole genome shotgun (WGS) entry which is preliminary data.</text>
</comment>
<evidence type="ECO:0000313" key="2">
    <source>
        <dbReference type="EMBL" id="GFH10719.1"/>
    </source>
</evidence>
<protein>
    <submittedName>
        <fullName evidence="2">Uncharacterized protein</fullName>
    </submittedName>
</protein>
<feature type="region of interest" description="Disordered" evidence="1">
    <location>
        <begin position="188"/>
        <end position="214"/>
    </location>
</feature>
<sequence>MLELGLAKYRVKEDIVADLEKRKANVRQIGEELAEQLGKDVELNKMRMDLATSASLELDDSIQALRDELQEDAAELAAYEASSAAARNQGLFFQNLHQAVPLKEGELGYNRQAAQSAAQMVKAPAVKEVHSPLRLYVFTYLTIVLGCVVAADLTGGTPSLGLDALYVALGGVLGFNAWNERAALERHMDEKEAEMRESATDKEGSSSDQRDAQR</sequence>
<dbReference type="Proteomes" id="UP000485058">
    <property type="component" value="Unassembled WGS sequence"/>
</dbReference>